<evidence type="ECO:0000313" key="3">
    <source>
        <dbReference type="EMBL" id="SFV75736.1"/>
    </source>
</evidence>
<accession>A0A1W1D5P8</accession>
<dbReference type="Pfam" id="PF02481">
    <property type="entry name" value="DNA_processg_A"/>
    <property type="match status" value="1"/>
</dbReference>
<evidence type="ECO:0000256" key="1">
    <source>
        <dbReference type="ARBA" id="ARBA00006525"/>
    </source>
</evidence>
<dbReference type="Gene3D" id="3.40.50.450">
    <property type="match status" value="1"/>
</dbReference>
<dbReference type="InterPro" id="IPR057666">
    <property type="entry name" value="DrpA_SLOG"/>
</dbReference>
<dbReference type="PANTHER" id="PTHR43022">
    <property type="entry name" value="PROTEIN SMF"/>
    <property type="match status" value="1"/>
</dbReference>
<protein>
    <submittedName>
        <fullName evidence="3">SMF family protein, DNA processing chain A (DprA)</fullName>
    </submittedName>
</protein>
<dbReference type="AlphaFoldDB" id="A0A1W1D5P8"/>
<gene>
    <name evidence="3" type="ORF">MNB_SM-3-1173</name>
</gene>
<organism evidence="3">
    <name type="scientific">hydrothermal vent metagenome</name>
    <dbReference type="NCBI Taxonomy" id="652676"/>
    <lineage>
        <taxon>unclassified sequences</taxon>
        <taxon>metagenomes</taxon>
        <taxon>ecological metagenomes</taxon>
    </lineage>
</organism>
<dbReference type="PANTHER" id="PTHR43022:SF1">
    <property type="entry name" value="PROTEIN SMF"/>
    <property type="match status" value="1"/>
</dbReference>
<feature type="domain" description="Smf/DprA SLOG" evidence="2">
    <location>
        <begin position="10"/>
        <end position="203"/>
    </location>
</feature>
<comment type="similarity">
    <text evidence="1">Belongs to the DprA/Smf family.</text>
</comment>
<proteinExistence type="inferred from homology"/>
<reference evidence="3" key="1">
    <citation type="submission" date="2016-10" db="EMBL/GenBank/DDBJ databases">
        <authorList>
            <person name="de Groot N.N."/>
        </authorList>
    </citation>
    <scope>NUCLEOTIDE SEQUENCE</scope>
</reference>
<dbReference type="GO" id="GO:0009294">
    <property type="term" value="P:DNA-mediated transformation"/>
    <property type="evidence" value="ECO:0007669"/>
    <property type="project" value="InterPro"/>
</dbReference>
<dbReference type="SUPFAM" id="SSF102405">
    <property type="entry name" value="MCP/YpsA-like"/>
    <property type="match status" value="1"/>
</dbReference>
<name>A0A1W1D5P8_9ZZZZ</name>
<evidence type="ECO:0000259" key="2">
    <source>
        <dbReference type="Pfam" id="PF02481"/>
    </source>
</evidence>
<sequence length="259" mass="28685">MQKITQDIAELHSMKKYPKQLFYSGNLELLTKRKISIVGSRKPTKYARENTIKLSSQLAKYGFCVVSGGAMGIDATAHSGAGAKNTIAILPCGIDIKYPKINKNLLTDIENQGLLLSQFEPSSLAKPWSFVVRNELVVALGEVLVVAEAEIDSGTMRSVEFALKMQKDIYVFAHRMGESSGTNLLLQNNQAKAIYDIDFFIQNVLQPPQQLPSPTDPFTLFCQTNPSYEECVTKFPSQTFEAELSGEIMVKNGKVILLQ</sequence>
<dbReference type="InterPro" id="IPR003488">
    <property type="entry name" value="DprA"/>
</dbReference>
<dbReference type="EMBL" id="FPHP01000045">
    <property type="protein sequence ID" value="SFV75736.1"/>
    <property type="molecule type" value="Genomic_DNA"/>
</dbReference>